<feature type="region of interest" description="Disordered" evidence="1">
    <location>
        <begin position="1"/>
        <end position="22"/>
    </location>
</feature>
<evidence type="ECO:0000256" key="1">
    <source>
        <dbReference type="SAM" id="MobiDB-lite"/>
    </source>
</evidence>
<sequence>MCAVSSEVDTTEVSTERLPDPELFTRGPLRLARSLWSTGDVRAEPAQLRRLRMYAESGDPQADAVVQLMEELPAGRGRELFEQALTGGIDSVSDAPEPLVAFFTDVEAPPYWVDPDRLERGARAITRTGLLGMFPLADMSLMGGYLASRAAKTLVSTGDLEYMAPKRLIETATWWLDVTTPGAMRHGEKGYCSALRVRLVHAHVRAAMNRRDDWDYESWDLPVNQVQTVGTLLLFSQVFVLGTQMLGIRYAQSERDDILHLWRYIGWLMGVDEGLLPAGEDDAWRMLWLLASTEFIPDEDSRRLANALLRSHGGIGERFGPLGGLVSSASIGLHAAISRMLLGDANADFLDLPNQRLAKTAVLGLAAANFATETVRSFVPGATMAQEKLGAFARGAYARQLGRLVPLDPTYASHMRSNSSNAARTRRK</sequence>
<evidence type="ECO:0000259" key="2">
    <source>
        <dbReference type="Pfam" id="PF09995"/>
    </source>
</evidence>
<name>A0A238Y6W8_9PSEU</name>
<dbReference type="Proteomes" id="UP000198348">
    <property type="component" value="Unassembled WGS sequence"/>
</dbReference>
<dbReference type="AlphaFoldDB" id="A0A238Y6W8"/>
<dbReference type="InterPro" id="IPR018713">
    <property type="entry name" value="MPAB/Lcp_cat_dom"/>
</dbReference>
<keyword evidence="4" id="KW-1185">Reference proteome</keyword>
<evidence type="ECO:0000313" key="4">
    <source>
        <dbReference type="Proteomes" id="UP000198348"/>
    </source>
</evidence>
<dbReference type="InterPro" id="IPR037473">
    <property type="entry name" value="Lcp-like"/>
</dbReference>
<dbReference type="Pfam" id="PF09995">
    <property type="entry name" value="MPAB_Lcp_cat"/>
    <property type="match status" value="1"/>
</dbReference>
<gene>
    <name evidence="3" type="ORF">SAMN06265360_11420</name>
</gene>
<proteinExistence type="predicted"/>
<organism evidence="3 4">
    <name type="scientific">Haloechinothrix alba</name>
    <dbReference type="NCBI Taxonomy" id="664784"/>
    <lineage>
        <taxon>Bacteria</taxon>
        <taxon>Bacillati</taxon>
        <taxon>Actinomycetota</taxon>
        <taxon>Actinomycetes</taxon>
        <taxon>Pseudonocardiales</taxon>
        <taxon>Pseudonocardiaceae</taxon>
        <taxon>Haloechinothrix</taxon>
    </lineage>
</organism>
<dbReference type="GO" id="GO:0016491">
    <property type="term" value="F:oxidoreductase activity"/>
    <property type="evidence" value="ECO:0007669"/>
    <property type="project" value="InterPro"/>
</dbReference>
<reference evidence="3 4" key="1">
    <citation type="submission" date="2017-06" db="EMBL/GenBank/DDBJ databases">
        <authorList>
            <person name="Kim H.J."/>
            <person name="Triplett B.A."/>
        </authorList>
    </citation>
    <scope>NUCLEOTIDE SEQUENCE [LARGE SCALE GENOMIC DNA]</scope>
    <source>
        <strain evidence="3 4">DSM 45207</strain>
    </source>
</reference>
<dbReference type="PANTHER" id="PTHR37539:SF1">
    <property type="entry name" value="ER-BOUND OXYGENASE MPAB_MPAB'_RUBBER OXYGENASE CATALYTIC DOMAIN-CONTAINING PROTEIN"/>
    <property type="match status" value="1"/>
</dbReference>
<feature type="domain" description="ER-bound oxygenase mpaB/mpaB'/Rubber oxygenase catalytic" evidence="2">
    <location>
        <begin position="129"/>
        <end position="361"/>
    </location>
</feature>
<protein>
    <recommendedName>
        <fullName evidence="2">ER-bound oxygenase mpaB/mpaB'/Rubber oxygenase catalytic domain-containing protein</fullName>
    </recommendedName>
</protein>
<dbReference type="PANTHER" id="PTHR37539">
    <property type="entry name" value="SECRETED PROTEIN-RELATED"/>
    <property type="match status" value="1"/>
</dbReference>
<accession>A0A238Y6W8</accession>
<evidence type="ECO:0000313" key="3">
    <source>
        <dbReference type="EMBL" id="SNR66965.1"/>
    </source>
</evidence>
<dbReference type="EMBL" id="FZNW01000014">
    <property type="protein sequence ID" value="SNR66965.1"/>
    <property type="molecule type" value="Genomic_DNA"/>
</dbReference>